<organism evidence="1 2">
    <name type="scientific">Nephila pilipes</name>
    <name type="common">Giant wood spider</name>
    <name type="synonym">Nephila maculata</name>
    <dbReference type="NCBI Taxonomy" id="299642"/>
    <lineage>
        <taxon>Eukaryota</taxon>
        <taxon>Metazoa</taxon>
        <taxon>Ecdysozoa</taxon>
        <taxon>Arthropoda</taxon>
        <taxon>Chelicerata</taxon>
        <taxon>Arachnida</taxon>
        <taxon>Araneae</taxon>
        <taxon>Araneomorphae</taxon>
        <taxon>Entelegynae</taxon>
        <taxon>Araneoidea</taxon>
        <taxon>Nephilidae</taxon>
        <taxon>Nephila</taxon>
    </lineage>
</organism>
<proteinExistence type="predicted"/>
<protein>
    <submittedName>
        <fullName evidence="1">Uncharacterized protein</fullName>
    </submittedName>
</protein>
<gene>
    <name evidence="1" type="ORF">NPIL_177541</name>
</gene>
<name>A0A8X6PS44_NEPPI</name>
<dbReference type="AlphaFoldDB" id="A0A8X6PS44"/>
<comment type="caution">
    <text evidence="1">The sequence shown here is derived from an EMBL/GenBank/DDBJ whole genome shotgun (WGS) entry which is preliminary data.</text>
</comment>
<dbReference type="EMBL" id="BMAW01023944">
    <property type="protein sequence ID" value="GFT85637.1"/>
    <property type="molecule type" value="Genomic_DNA"/>
</dbReference>
<sequence length="51" mass="5578">SQFVDSWDIGNVGFDVVFGDHGWVGRVRDIVVVVSSQLVGVTDDVDRVWSG</sequence>
<evidence type="ECO:0000313" key="2">
    <source>
        <dbReference type="Proteomes" id="UP000887013"/>
    </source>
</evidence>
<keyword evidence="2" id="KW-1185">Reference proteome</keyword>
<accession>A0A8X6PS44</accession>
<reference evidence="1" key="1">
    <citation type="submission" date="2020-08" db="EMBL/GenBank/DDBJ databases">
        <title>Multicomponent nature underlies the extraordinary mechanical properties of spider dragline silk.</title>
        <authorList>
            <person name="Kono N."/>
            <person name="Nakamura H."/>
            <person name="Mori M."/>
            <person name="Yoshida Y."/>
            <person name="Ohtoshi R."/>
            <person name="Malay A.D."/>
            <person name="Moran D.A.P."/>
            <person name="Tomita M."/>
            <person name="Numata K."/>
            <person name="Arakawa K."/>
        </authorList>
    </citation>
    <scope>NUCLEOTIDE SEQUENCE</scope>
</reference>
<dbReference type="Proteomes" id="UP000887013">
    <property type="component" value="Unassembled WGS sequence"/>
</dbReference>
<evidence type="ECO:0000313" key="1">
    <source>
        <dbReference type="EMBL" id="GFT85637.1"/>
    </source>
</evidence>
<feature type="non-terminal residue" evidence="1">
    <location>
        <position position="1"/>
    </location>
</feature>